<dbReference type="SMART" id="SM00173">
    <property type="entry name" value="RAS"/>
    <property type="match status" value="1"/>
</dbReference>
<dbReference type="SUPFAM" id="SSF52540">
    <property type="entry name" value="P-loop containing nucleoside triphosphate hydrolases"/>
    <property type="match status" value="1"/>
</dbReference>
<evidence type="ECO:0000256" key="1">
    <source>
        <dbReference type="ARBA" id="ARBA00008846"/>
    </source>
</evidence>
<organism evidence="3 4">
    <name type="scientific">Dictyocaulus viviparus</name>
    <name type="common">Bovine lungworm</name>
    <dbReference type="NCBI Taxonomy" id="29172"/>
    <lineage>
        <taxon>Eukaryota</taxon>
        <taxon>Metazoa</taxon>
        <taxon>Ecdysozoa</taxon>
        <taxon>Nematoda</taxon>
        <taxon>Chromadorea</taxon>
        <taxon>Rhabditida</taxon>
        <taxon>Rhabditina</taxon>
        <taxon>Rhabditomorpha</taxon>
        <taxon>Strongyloidea</taxon>
        <taxon>Metastrongylidae</taxon>
        <taxon>Dictyocaulus</taxon>
    </lineage>
</organism>
<proteinExistence type="inferred from homology"/>
<dbReference type="EMBL" id="KN716661">
    <property type="protein sequence ID" value="KJH42478.1"/>
    <property type="molecule type" value="Genomic_DNA"/>
</dbReference>
<evidence type="ECO:0000313" key="3">
    <source>
        <dbReference type="EMBL" id="KJH42478.1"/>
    </source>
</evidence>
<dbReference type="AlphaFoldDB" id="A0A0D8XCZ7"/>
<dbReference type="Pfam" id="PF00071">
    <property type="entry name" value="Ras"/>
    <property type="match status" value="1"/>
</dbReference>
<dbReference type="Gene3D" id="3.40.50.300">
    <property type="entry name" value="P-loop containing nucleotide triphosphate hydrolases"/>
    <property type="match status" value="1"/>
</dbReference>
<gene>
    <name evidence="3" type="ORF">DICVIV_11536</name>
</gene>
<protein>
    <submittedName>
        <fullName evidence="3">Ras family protein</fullName>
    </submittedName>
</protein>
<dbReference type="PANTHER" id="PTHR45775">
    <property type="entry name" value="RAD, GEM/KIR FAMILY MEMBER 2, ISOFORM C"/>
    <property type="match status" value="1"/>
</dbReference>
<dbReference type="Proteomes" id="UP000053766">
    <property type="component" value="Unassembled WGS sequence"/>
</dbReference>
<keyword evidence="2" id="KW-0597">Phosphoprotein</keyword>
<dbReference type="GO" id="GO:0005246">
    <property type="term" value="F:calcium channel regulator activity"/>
    <property type="evidence" value="ECO:0007669"/>
    <property type="project" value="TreeGrafter"/>
</dbReference>
<dbReference type="PROSITE" id="PS51419">
    <property type="entry name" value="RAB"/>
    <property type="match status" value="1"/>
</dbReference>
<comment type="similarity">
    <text evidence="1">Belongs to the small GTPase superfamily. RGK family.</text>
</comment>
<accession>A0A0D8XCZ7</accession>
<dbReference type="InterPro" id="IPR001806">
    <property type="entry name" value="Small_GTPase"/>
</dbReference>
<evidence type="ECO:0000313" key="4">
    <source>
        <dbReference type="Proteomes" id="UP000053766"/>
    </source>
</evidence>
<dbReference type="OrthoDB" id="5239715at2759"/>
<dbReference type="SMART" id="SM00175">
    <property type="entry name" value="RAB"/>
    <property type="match status" value="1"/>
</dbReference>
<reference evidence="3 4" key="1">
    <citation type="submission" date="2013-11" db="EMBL/GenBank/DDBJ databases">
        <title>Draft genome of the bovine lungworm Dictyocaulus viviparus.</title>
        <authorList>
            <person name="Mitreva M."/>
        </authorList>
    </citation>
    <scope>NUCLEOTIDE SEQUENCE [LARGE SCALE GENOMIC DNA]</scope>
    <source>
        <strain evidence="3 4">HannoverDv2000</strain>
    </source>
</reference>
<keyword evidence="4" id="KW-1185">Reference proteome</keyword>
<dbReference type="GO" id="GO:0005886">
    <property type="term" value="C:plasma membrane"/>
    <property type="evidence" value="ECO:0007669"/>
    <property type="project" value="TreeGrafter"/>
</dbReference>
<dbReference type="PANTHER" id="PTHR45775:SF11">
    <property type="entry name" value="GTP-BINDING PROTEIN GEM"/>
    <property type="match status" value="1"/>
</dbReference>
<name>A0A0D8XCZ7_DICVI</name>
<dbReference type="InterPro" id="IPR027417">
    <property type="entry name" value="P-loop_NTPase"/>
</dbReference>
<evidence type="ECO:0000256" key="2">
    <source>
        <dbReference type="ARBA" id="ARBA00022553"/>
    </source>
</evidence>
<dbReference type="InterPro" id="IPR051641">
    <property type="entry name" value="RGK_GTP-binding_reg"/>
</dbReference>
<dbReference type="GO" id="GO:0005525">
    <property type="term" value="F:GTP binding"/>
    <property type="evidence" value="ECO:0007669"/>
    <property type="project" value="InterPro"/>
</dbReference>
<dbReference type="STRING" id="29172.A0A0D8XCZ7"/>
<dbReference type="PROSITE" id="PS51421">
    <property type="entry name" value="RAS"/>
    <property type="match status" value="1"/>
</dbReference>
<sequence length="157" mass="17685">MPDEMDAFIVVYSIDSRRSWKLATTAIEMIKSTPSLKNTPIVVAGNKADLERKRTVTRNEVRAASAQYGFENLEISVALDHDVDDLLVSLVAELKEAYSPTTFLEASTCVEDDFHAAIRRYSQRKKKSLPEDINRAQVCRDALTVDDEVKQVCFSKL</sequence>
<reference evidence="4" key="2">
    <citation type="journal article" date="2016" name="Sci. Rep.">
        <title>Dictyocaulus viviparus genome, variome and transcriptome elucidate lungworm biology and support future intervention.</title>
        <authorList>
            <person name="McNulty S.N."/>
            <person name="Strube C."/>
            <person name="Rosa B.A."/>
            <person name="Martin J.C."/>
            <person name="Tyagi R."/>
            <person name="Choi Y.J."/>
            <person name="Wang Q."/>
            <person name="Hallsworth Pepin K."/>
            <person name="Zhang X."/>
            <person name="Ozersky P."/>
            <person name="Wilson R.K."/>
            <person name="Sternberg P.W."/>
            <person name="Gasser R.B."/>
            <person name="Mitreva M."/>
        </authorList>
    </citation>
    <scope>NUCLEOTIDE SEQUENCE [LARGE SCALE GENOMIC DNA]</scope>
    <source>
        <strain evidence="4">HannoverDv2000</strain>
    </source>
</reference>
<dbReference type="GO" id="GO:0003924">
    <property type="term" value="F:GTPase activity"/>
    <property type="evidence" value="ECO:0007669"/>
    <property type="project" value="InterPro"/>
</dbReference>